<dbReference type="EMBL" id="JAOYFB010000046">
    <property type="protein sequence ID" value="KAK4045607.1"/>
    <property type="molecule type" value="Genomic_DNA"/>
</dbReference>
<protein>
    <submittedName>
        <fullName evidence="1">Uncharacterized protein</fullName>
    </submittedName>
</protein>
<comment type="caution">
    <text evidence="1">The sequence shown here is derived from an EMBL/GenBank/DDBJ whole genome shotgun (WGS) entry which is preliminary data.</text>
</comment>
<evidence type="ECO:0000313" key="2">
    <source>
        <dbReference type="Proteomes" id="UP001234178"/>
    </source>
</evidence>
<reference evidence="1 2" key="1">
    <citation type="journal article" date="2023" name="Nucleic Acids Res.">
        <title>The hologenome of Daphnia magna reveals possible DNA methylation and microbiome-mediated evolution of the host genome.</title>
        <authorList>
            <person name="Chaturvedi A."/>
            <person name="Li X."/>
            <person name="Dhandapani V."/>
            <person name="Marshall H."/>
            <person name="Kissane S."/>
            <person name="Cuenca-Cambronero M."/>
            <person name="Asole G."/>
            <person name="Calvet F."/>
            <person name="Ruiz-Romero M."/>
            <person name="Marangio P."/>
            <person name="Guigo R."/>
            <person name="Rago D."/>
            <person name="Mirbahai L."/>
            <person name="Eastwood N."/>
            <person name="Colbourne J.K."/>
            <person name="Zhou J."/>
            <person name="Mallon E."/>
            <person name="Orsini L."/>
        </authorList>
    </citation>
    <scope>NUCLEOTIDE SEQUENCE [LARGE SCALE GENOMIC DNA]</scope>
    <source>
        <strain evidence="1">LRV0_1</strain>
    </source>
</reference>
<proteinExistence type="predicted"/>
<evidence type="ECO:0000313" key="1">
    <source>
        <dbReference type="EMBL" id="KAK4045607.1"/>
    </source>
</evidence>
<name>A0ABR0BAJ9_9CRUS</name>
<organism evidence="1 2">
    <name type="scientific">Daphnia magna</name>
    <dbReference type="NCBI Taxonomy" id="35525"/>
    <lineage>
        <taxon>Eukaryota</taxon>
        <taxon>Metazoa</taxon>
        <taxon>Ecdysozoa</taxon>
        <taxon>Arthropoda</taxon>
        <taxon>Crustacea</taxon>
        <taxon>Branchiopoda</taxon>
        <taxon>Diplostraca</taxon>
        <taxon>Cladocera</taxon>
        <taxon>Anomopoda</taxon>
        <taxon>Daphniidae</taxon>
        <taxon>Daphnia</taxon>
    </lineage>
</organism>
<accession>A0ABR0BAJ9</accession>
<keyword evidence="2" id="KW-1185">Reference proteome</keyword>
<sequence>MNWFKYRYILHGGFFEEKLYRVQILLTSEVPRDREGEFTPQLLPKGALKLPNKNGTRISYCLHYLGKFLELDWLKLEQARLKSCAYLFIGSTPELFQF</sequence>
<dbReference type="Proteomes" id="UP001234178">
    <property type="component" value="Unassembled WGS sequence"/>
</dbReference>
<gene>
    <name evidence="1" type="ORF">OUZ56_033294</name>
</gene>